<dbReference type="Proteomes" id="UP000321580">
    <property type="component" value="Unassembled WGS sequence"/>
</dbReference>
<dbReference type="SMART" id="SM00028">
    <property type="entry name" value="TPR"/>
    <property type="match status" value="3"/>
</dbReference>
<dbReference type="EMBL" id="VOOR01000006">
    <property type="protein sequence ID" value="TXB67578.1"/>
    <property type="molecule type" value="Genomic_DNA"/>
</dbReference>
<gene>
    <name evidence="2" type="ORF">FRY97_04075</name>
</gene>
<dbReference type="RefSeq" id="WP_147166159.1">
    <property type="nucleotide sequence ID" value="NZ_VOOR01000006.1"/>
</dbReference>
<dbReference type="InterPro" id="IPR019734">
    <property type="entry name" value="TPR_rpt"/>
</dbReference>
<organism evidence="2 3">
    <name type="scientific">Phaeodactylibacter luteus</name>
    <dbReference type="NCBI Taxonomy" id="1564516"/>
    <lineage>
        <taxon>Bacteria</taxon>
        <taxon>Pseudomonadati</taxon>
        <taxon>Bacteroidota</taxon>
        <taxon>Saprospiria</taxon>
        <taxon>Saprospirales</taxon>
        <taxon>Haliscomenobacteraceae</taxon>
        <taxon>Phaeodactylibacter</taxon>
    </lineage>
</organism>
<keyword evidence="3" id="KW-1185">Reference proteome</keyword>
<dbReference type="OrthoDB" id="7628974at2"/>
<keyword evidence="1" id="KW-0802">TPR repeat</keyword>
<protein>
    <submittedName>
        <fullName evidence="2">Tetratricopeptide repeat protein</fullName>
    </submittedName>
</protein>
<comment type="caution">
    <text evidence="2">The sequence shown here is derived from an EMBL/GenBank/DDBJ whole genome shotgun (WGS) entry which is preliminary data.</text>
</comment>
<evidence type="ECO:0000256" key="1">
    <source>
        <dbReference type="PROSITE-ProRule" id="PRU00339"/>
    </source>
</evidence>
<dbReference type="InterPro" id="IPR011990">
    <property type="entry name" value="TPR-like_helical_dom_sf"/>
</dbReference>
<dbReference type="PANTHER" id="PTHR10098">
    <property type="entry name" value="RAPSYN-RELATED"/>
    <property type="match status" value="1"/>
</dbReference>
<accession>A0A5C6RYV8</accession>
<evidence type="ECO:0000313" key="2">
    <source>
        <dbReference type="EMBL" id="TXB67578.1"/>
    </source>
</evidence>
<feature type="repeat" description="TPR" evidence="1">
    <location>
        <begin position="38"/>
        <end position="71"/>
    </location>
</feature>
<sequence>MEPQELDAARRQAYALRQSFQFVKAREVLQAALRSPAAELWYDLGKTEEESGRPEAAIKAYQAGIEQAQESGQLLLLAQLREAQGLAYQDLGEEEQAVECHEAALAILKQLPEKEAGLFPAKVAKHLGELYFDRGDTALARSHFRSALTLLQLYIGQGEGFICLEAATVALQLAGVEIRAGGDNVGTALHLIAGAERWLDELDQDDSIVEERFAEARFLKRHCEQIMNK</sequence>
<proteinExistence type="predicted"/>
<dbReference type="SUPFAM" id="SSF48452">
    <property type="entry name" value="TPR-like"/>
    <property type="match status" value="1"/>
</dbReference>
<dbReference type="Pfam" id="PF13424">
    <property type="entry name" value="TPR_12"/>
    <property type="match status" value="1"/>
</dbReference>
<reference evidence="2 3" key="1">
    <citation type="submission" date="2019-08" db="EMBL/GenBank/DDBJ databases">
        <title>Genome of Phaeodactylibacter luteus.</title>
        <authorList>
            <person name="Bowman J.P."/>
        </authorList>
    </citation>
    <scope>NUCLEOTIDE SEQUENCE [LARGE SCALE GENOMIC DNA]</scope>
    <source>
        <strain evidence="2 3">KCTC 42180</strain>
    </source>
</reference>
<dbReference type="PROSITE" id="PS50005">
    <property type="entry name" value="TPR"/>
    <property type="match status" value="1"/>
</dbReference>
<dbReference type="Gene3D" id="1.25.40.10">
    <property type="entry name" value="Tetratricopeptide repeat domain"/>
    <property type="match status" value="2"/>
</dbReference>
<evidence type="ECO:0000313" key="3">
    <source>
        <dbReference type="Proteomes" id="UP000321580"/>
    </source>
</evidence>
<dbReference type="PANTHER" id="PTHR10098:SF108">
    <property type="entry name" value="TETRATRICOPEPTIDE REPEAT PROTEIN 28"/>
    <property type="match status" value="1"/>
</dbReference>
<name>A0A5C6RYV8_9BACT</name>
<dbReference type="AlphaFoldDB" id="A0A5C6RYV8"/>